<keyword evidence="2" id="KW-1185">Reference proteome</keyword>
<gene>
    <name evidence="1" type="ORF">F383_06814</name>
</gene>
<organism evidence="1 2">
    <name type="scientific">Gossypium arboreum</name>
    <name type="common">Tree cotton</name>
    <name type="synonym">Gossypium nanking</name>
    <dbReference type="NCBI Taxonomy" id="29729"/>
    <lineage>
        <taxon>Eukaryota</taxon>
        <taxon>Viridiplantae</taxon>
        <taxon>Streptophyta</taxon>
        <taxon>Embryophyta</taxon>
        <taxon>Tracheophyta</taxon>
        <taxon>Spermatophyta</taxon>
        <taxon>Magnoliopsida</taxon>
        <taxon>eudicotyledons</taxon>
        <taxon>Gunneridae</taxon>
        <taxon>Pentapetalae</taxon>
        <taxon>rosids</taxon>
        <taxon>malvids</taxon>
        <taxon>Malvales</taxon>
        <taxon>Malvaceae</taxon>
        <taxon>Malvoideae</taxon>
        <taxon>Gossypium</taxon>
    </lineage>
</organism>
<evidence type="ECO:0000313" key="1">
    <source>
        <dbReference type="EMBL" id="KHG15752.1"/>
    </source>
</evidence>
<dbReference type="AlphaFoldDB" id="A0A0B0NSY8"/>
<protein>
    <submittedName>
        <fullName evidence="1">Uncharacterized protein</fullName>
    </submittedName>
</protein>
<dbReference type="EMBL" id="KN404496">
    <property type="protein sequence ID" value="KHG15752.1"/>
    <property type="molecule type" value="Genomic_DNA"/>
</dbReference>
<reference evidence="2" key="1">
    <citation type="submission" date="2014-09" db="EMBL/GenBank/DDBJ databases">
        <authorList>
            <person name="Mudge J."/>
            <person name="Ramaraj T."/>
            <person name="Lindquist I.E."/>
            <person name="Bharti A.K."/>
            <person name="Sundararajan A."/>
            <person name="Cameron C.T."/>
            <person name="Woodward J.E."/>
            <person name="May G.D."/>
            <person name="Brubaker C."/>
            <person name="Broadhvest J."/>
            <person name="Wilkins T.A."/>
        </authorList>
    </citation>
    <scope>NUCLEOTIDE SEQUENCE</scope>
    <source>
        <strain evidence="2">cv. AKA8401</strain>
    </source>
</reference>
<accession>A0A0B0NSY8</accession>
<evidence type="ECO:0000313" key="2">
    <source>
        <dbReference type="Proteomes" id="UP000032142"/>
    </source>
</evidence>
<name>A0A0B0NSY8_GOSAR</name>
<dbReference type="Proteomes" id="UP000032142">
    <property type="component" value="Unassembled WGS sequence"/>
</dbReference>
<proteinExistence type="predicted"/>
<sequence length="33" mass="3687">MPPGQVTRLCVRSCAKPIGYTDLYHTAKSHTRV</sequence>